<keyword evidence="3" id="KW-1185">Reference proteome</keyword>
<dbReference type="PANTHER" id="PTHR12785:SF6">
    <property type="entry name" value="SPLICING FACTOR 3B SUBUNIT 2"/>
    <property type="match status" value="1"/>
</dbReference>
<evidence type="ECO:0000313" key="3">
    <source>
        <dbReference type="Proteomes" id="UP000278143"/>
    </source>
</evidence>
<feature type="region of interest" description="Disordered" evidence="1">
    <location>
        <begin position="110"/>
        <end position="153"/>
    </location>
</feature>
<dbReference type="OrthoDB" id="10260794at2759"/>
<protein>
    <submittedName>
        <fullName evidence="2">Uncharacterized protein</fullName>
    </submittedName>
</protein>
<proteinExistence type="predicted"/>
<name>A0A4P9YRP4_9FUNG</name>
<accession>A0A4P9YRP4</accession>
<dbReference type="Proteomes" id="UP000278143">
    <property type="component" value="Unassembled WGS sequence"/>
</dbReference>
<dbReference type="InterPro" id="IPR052584">
    <property type="entry name" value="U2_snRNP_Complex_Component"/>
</dbReference>
<dbReference type="EMBL" id="KZ992146">
    <property type="protein sequence ID" value="RKP22404.1"/>
    <property type="molecule type" value="Genomic_DNA"/>
</dbReference>
<organism evidence="2 3">
    <name type="scientific">Syncephalis pseudoplumigaleata</name>
    <dbReference type="NCBI Taxonomy" id="1712513"/>
    <lineage>
        <taxon>Eukaryota</taxon>
        <taxon>Fungi</taxon>
        <taxon>Fungi incertae sedis</taxon>
        <taxon>Zoopagomycota</taxon>
        <taxon>Zoopagomycotina</taxon>
        <taxon>Zoopagomycetes</taxon>
        <taxon>Zoopagales</taxon>
        <taxon>Piptocephalidaceae</taxon>
        <taxon>Syncephalis</taxon>
    </lineage>
</organism>
<evidence type="ECO:0000313" key="2">
    <source>
        <dbReference type="EMBL" id="RKP22404.1"/>
    </source>
</evidence>
<gene>
    <name evidence="2" type="ORF">SYNPS1DRAFT_25864</name>
</gene>
<feature type="compositionally biased region" description="Basic and acidic residues" evidence="1">
    <location>
        <begin position="26"/>
        <end position="43"/>
    </location>
</feature>
<dbReference type="AlphaFoldDB" id="A0A4P9YRP4"/>
<feature type="region of interest" description="Disordered" evidence="1">
    <location>
        <begin position="1"/>
        <end position="43"/>
    </location>
</feature>
<feature type="compositionally biased region" description="Basic and acidic residues" evidence="1">
    <location>
        <begin position="137"/>
        <end position="153"/>
    </location>
</feature>
<evidence type="ECO:0000256" key="1">
    <source>
        <dbReference type="SAM" id="MobiDB-lite"/>
    </source>
</evidence>
<feature type="compositionally biased region" description="Polar residues" evidence="1">
    <location>
        <begin position="13"/>
        <end position="23"/>
    </location>
</feature>
<sequence length="153" mass="16825">MQCGFQEGLATPSGISSVATGLTTPDHIELRKEPRKSDEGPRELYKVLKEKESTIKGFMGSQHVYDLGGGSANKGTKRKPTGAGVEVALDPSEVEGLDEDVIKARYEAEMSAKQADQQDFSDMVAEHANKQAKKRQKVSDAKSKDKKYKDFKF</sequence>
<reference evidence="3" key="1">
    <citation type="journal article" date="2018" name="Nat. Microbiol.">
        <title>Leveraging single-cell genomics to expand the fungal tree of life.</title>
        <authorList>
            <person name="Ahrendt S.R."/>
            <person name="Quandt C.A."/>
            <person name="Ciobanu D."/>
            <person name="Clum A."/>
            <person name="Salamov A."/>
            <person name="Andreopoulos B."/>
            <person name="Cheng J.F."/>
            <person name="Woyke T."/>
            <person name="Pelin A."/>
            <person name="Henrissat B."/>
            <person name="Reynolds N.K."/>
            <person name="Benny G.L."/>
            <person name="Smith M.E."/>
            <person name="James T.Y."/>
            <person name="Grigoriev I.V."/>
        </authorList>
    </citation>
    <scope>NUCLEOTIDE SEQUENCE [LARGE SCALE GENOMIC DNA]</scope>
    <source>
        <strain evidence="3">Benny S71-1</strain>
    </source>
</reference>
<dbReference type="PANTHER" id="PTHR12785">
    <property type="entry name" value="SPLICING FACTOR 3B"/>
    <property type="match status" value="1"/>
</dbReference>